<reference evidence="2 3" key="1">
    <citation type="submission" date="2015-09" db="EMBL/GenBank/DDBJ databases">
        <title>Host preference determinants of Valsa canker pathogens revealed by comparative genomics.</title>
        <authorList>
            <person name="Yin Z."/>
            <person name="Huang L."/>
        </authorList>
    </citation>
    <scope>NUCLEOTIDE SEQUENCE [LARGE SCALE GENOMIC DNA]</scope>
    <source>
        <strain evidence="2 3">SXYLt</strain>
    </source>
</reference>
<feature type="compositionally biased region" description="Acidic residues" evidence="1">
    <location>
        <begin position="121"/>
        <end position="141"/>
    </location>
</feature>
<feature type="region of interest" description="Disordered" evidence="1">
    <location>
        <begin position="94"/>
        <end position="113"/>
    </location>
</feature>
<dbReference type="InParanoid" id="A0A423W0T2"/>
<evidence type="ECO:0000313" key="2">
    <source>
        <dbReference type="EMBL" id="ROV96887.1"/>
    </source>
</evidence>
<evidence type="ECO:0000313" key="3">
    <source>
        <dbReference type="Proteomes" id="UP000285146"/>
    </source>
</evidence>
<protein>
    <submittedName>
        <fullName evidence="2">Uncharacterized protein</fullName>
    </submittedName>
</protein>
<dbReference type="AlphaFoldDB" id="A0A423W0T2"/>
<sequence>MYESQALEFIRHTRNQQVPSEARQAALAVKAQEDEPMAMVTDEFHLFGGAGPMQGRNPWVAKSSAIDGAHDDFVDSLSFAELKALLEQPRVTEDCSDSHVSAGKASEDKELTVQDAQQLEMIDDSDDYSEAEPDQKDDDDYIPPVTRGRKVASTSASVSHLTSVRRVSSSLLHDDQGLVEFIERQGDSHRQLSTAVMEEDKESAADQVIPPGGQGAVRSESSSVALEGDQQPAAGVIIPPEGQSNDRHPSHVEETDNQPQITGQVLEVLQAMATGMARVEARLKVIEDGNRGHDRGT</sequence>
<evidence type="ECO:0000256" key="1">
    <source>
        <dbReference type="SAM" id="MobiDB-lite"/>
    </source>
</evidence>
<feature type="compositionally biased region" description="Basic and acidic residues" evidence="1">
    <location>
        <begin position="244"/>
        <end position="254"/>
    </location>
</feature>
<comment type="caution">
    <text evidence="2">The sequence shown here is derived from an EMBL/GenBank/DDBJ whole genome shotgun (WGS) entry which is preliminary data.</text>
</comment>
<gene>
    <name evidence="2" type="ORF">VPNG_09253</name>
</gene>
<feature type="region of interest" description="Disordered" evidence="1">
    <location>
        <begin position="198"/>
        <end position="260"/>
    </location>
</feature>
<dbReference type="EMBL" id="LKEB01000066">
    <property type="protein sequence ID" value="ROV96887.1"/>
    <property type="molecule type" value="Genomic_DNA"/>
</dbReference>
<name>A0A423W0T2_9PEZI</name>
<accession>A0A423W0T2</accession>
<feature type="compositionally biased region" description="Low complexity" evidence="1">
    <location>
        <begin position="157"/>
        <end position="167"/>
    </location>
</feature>
<proteinExistence type="predicted"/>
<keyword evidence="3" id="KW-1185">Reference proteome</keyword>
<dbReference type="Proteomes" id="UP000285146">
    <property type="component" value="Unassembled WGS sequence"/>
</dbReference>
<feature type="region of interest" description="Disordered" evidence="1">
    <location>
        <begin position="120"/>
        <end position="167"/>
    </location>
</feature>
<organism evidence="2 3">
    <name type="scientific">Cytospora leucostoma</name>
    <dbReference type="NCBI Taxonomy" id="1230097"/>
    <lineage>
        <taxon>Eukaryota</taxon>
        <taxon>Fungi</taxon>
        <taxon>Dikarya</taxon>
        <taxon>Ascomycota</taxon>
        <taxon>Pezizomycotina</taxon>
        <taxon>Sordariomycetes</taxon>
        <taxon>Sordariomycetidae</taxon>
        <taxon>Diaporthales</taxon>
        <taxon>Cytosporaceae</taxon>
        <taxon>Cytospora</taxon>
    </lineage>
</organism>